<reference evidence="4" key="1">
    <citation type="submission" date="2021-06" db="EMBL/GenBank/DDBJ databases">
        <authorList>
            <person name="Hodson N. C."/>
            <person name="Mongue J. A."/>
            <person name="Jaron S. K."/>
        </authorList>
    </citation>
    <scope>NUCLEOTIDE SEQUENCE</scope>
</reference>
<keyword evidence="1" id="KW-0863">Zinc-finger</keyword>
<accession>A0A8J2LMD5</accession>
<organism evidence="4 5">
    <name type="scientific">Allacma fusca</name>
    <dbReference type="NCBI Taxonomy" id="39272"/>
    <lineage>
        <taxon>Eukaryota</taxon>
        <taxon>Metazoa</taxon>
        <taxon>Ecdysozoa</taxon>
        <taxon>Arthropoda</taxon>
        <taxon>Hexapoda</taxon>
        <taxon>Collembola</taxon>
        <taxon>Symphypleona</taxon>
        <taxon>Sminthuridae</taxon>
        <taxon>Allacma</taxon>
    </lineage>
</organism>
<sequence>MSEQENFRFMESPNFLPVNQYDTEVSRRHSILFQEEAQFPPETGVVVRVKHEPVHETFFSHFGETDSGFGDVPSLSTTPALDDYDLEDVFKGWGNAMYHLLWKIINPVTLYDIDGPDYIDEVDLLKLRASLYGTSECHLNYLSLPIPLPQFTPEQFEAPLLSPSQYFQPEDMMFQPSSSSSHLSPDFPSSHLILGNILTDELSIVTPEAVDVGPLDIIPTSNYLQELQSSPRRVKLWETKCDICGLVLLGGQQRFEAHVKNAHELKCICGMDFKFKIKLTNHIKSQEKVGMDGQSQHGIIPGDKIKPLFECDFCDEIFHNRSAAVKHRNVFHLNISETTGHDEKINRPVKKSVKRKGEPCIKPPKIPKITKARTKRSSILPLSNRPHCHYNGKLGIGKNMILKNGKDLHAMITPSKSPPKISFCSTTVGDYEDNNLYSLKSLSTSNNLFPPPPYLFQPTADSTNDICSFDDSKCKEVVAKINLIGIHKPAATGVKPKKTATTFTTAKKRLKMPTLCKEIKTKERKSSGSLKYEGMQDPSNECEVSSTNNFFK</sequence>
<evidence type="ECO:0000313" key="4">
    <source>
        <dbReference type="EMBL" id="CAG7832792.1"/>
    </source>
</evidence>
<dbReference type="EMBL" id="CAJVCH010567006">
    <property type="protein sequence ID" value="CAG7832792.1"/>
    <property type="molecule type" value="Genomic_DNA"/>
</dbReference>
<dbReference type="PROSITE" id="PS50157">
    <property type="entry name" value="ZINC_FINGER_C2H2_2"/>
    <property type="match status" value="1"/>
</dbReference>
<feature type="region of interest" description="Disordered" evidence="2">
    <location>
        <begin position="527"/>
        <end position="552"/>
    </location>
</feature>
<dbReference type="AlphaFoldDB" id="A0A8J2LMD5"/>
<feature type="region of interest" description="Disordered" evidence="2">
    <location>
        <begin position="342"/>
        <end position="365"/>
    </location>
</feature>
<evidence type="ECO:0000313" key="5">
    <source>
        <dbReference type="Proteomes" id="UP000708208"/>
    </source>
</evidence>
<protein>
    <recommendedName>
        <fullName evidence="3">C2H2-type domain-containing protein</fullName>
    </recommendedName>
</protein>
<evidence type="ECO:0000256" key="2">
    <source>
        <dbReference type="SAM" id="MobiDB-lite"/>
    </source>
</evidence>
<comment type="caution">
    <text evidence="4">The sequence shown here is derived from an EMBL/GenBank/DDBJ whole genome shotgun (WGS) entry which is preliminary data.</text>
</comment>
<dbReference type="Proteomes" id="UP000708208">
    <property type="component" value="Unassembled WGS sequence"/>
</dbReference>
<keyword evidence="5" id="KW-1185">Reference proteome</keyword>
<feature type="compositionally biased region" description="Polar residues" evidence="2">
    <location>
        <begin position="537"/>
        <end position="552"/>
    </location>
</feature>
<dbReference type="PROSITE" id="PS00028">
    <property type="entry name" value="ZINC_FINGER_C2H2_1"/>
    <property type="match status" value="1"/>
</dbReference>
<keyword evidence="1" id="KW-0479">Metal-binding</keyword>
<dbReference type="InterPro" id="IPR013087">
    <property type="entry name" value="Znf_C2H2_type"/>
</dbReference>
<evidence type="ECO:0000259" key="3">
    <source>
        <dbReference type="PROSITE" id="PS50157"/>
    </source>
</evidence>
<proteinExistence type="predicted"/>
<dbReference type="SMART" id="SM00355">
    <property type="entry name" value="ZnF_C2H2"/>
    <property type="match status" value="2"/>
</dbReference>
<keyword evidence="1" id="KW-0862">Zinc</keyword>
<gene>
    <name evidence="4" type="ORF">AFUS01_LOCUS42460</name>
</gene>
<feature type="domain" description="C2H2-type" evidence="3">
    <location>
        <begin position="309"/>
        <end position="337"/>
    </location>
</feature>
<name>A0A8J2LMD5_9HEXA</name>
<dbReference type="GO" id="GO:0008270">
    <property type="term" value="F:zinc ion binding"/>
    <property type="evidence" value="ECO:0007669"/>
    <property type="project" value="UniProtKB-KW"/>
</dbReference>
<evidence type="ECO:0000256" key="1">
    <source>
        <dbReference type="PROSITE-ProRule" id="PRU00042"/>
    </source>
</evidence>